<dbReference type="InterPro" id="IPR036102">
    <property type="entry name" value="OsmC/Ohrsf"/>
</dbReference>
<accession>A0A259TYL9</accession>
<dbReference type="RefSeq" id="WP_094547155.1">
    <property type="nucleotide sequence ID" value="NZ_MQWB01000001.1"/>
</dbReference>
<evidence type="ECO:0000313" key="3">
    <source>
        <dbReference type="Proteomes" id="UP000216446"/>
    </source>
</evidence>
<comment type="caution">
    <text evidence="2">The sequence shown here is derived from an EMBL/GenBank/DDBJ whole genome shotgun (WGS) entry which is preliminary data.</text>
</comment>
<evidence type="ECO:0000313" key="2">
    <source>
        <dbReference type="EMBL" id="OZC02678.1"/>
    </source>
</evidence>
<proteinExistence type="predicted"/>
<name>A0A259TYL9_9BACT</name>
<dbReference type="InterPro" id="IPR015946">
    <property type="entry name" value="KH_dom-like_a/b"/>
</dbReference>
<evidence type="ECO:0000259" key="1">
    <source>
        <dbReference type="Pfam" id="PF12697"/>
    </source>
</evidence>
<feature type="domain" description="AB hydrolase-1" evidence="1">
    <location>
        <begin position="33"/>
        <end position="243"/>
    </location>
</feature>
<dbReference type="PANTHER" id="PTHR39624:SF2">
    <property type="entry name" value="OSMC-LIKE PROTEIN"/>
    <property type="match status" value="1"/>
</dbReference>
<dbReference type="OrthoDB" id="9791538at2"/>
<dbReference type="InterPro" id="IPR003718">
    <property type="entry name" value="OsmC/Ohr_fam"/>
</dbReference>
<dbReference type="Pfam" id="PF12697">
    <property type="entry name" value="Abhydrolase_6"/>
    <property type="match status" value="1"/>
</dbReference>
<dbReference type="InterPro" id="IPR029058">
    <property type="entry name" value="AB_hydrolase_fold"/>
</dbReference>
<dbReference type="SUPFAM" id="SSF82784">
    <property type="entry name" value="OsmC-like"/>
    <property type="match status" value="1"/>
</dbReference>
<dbReference type="InParanoid" id="A0A259TYL9"/>
<dbReference type="Gene3D" id="3.40.50.1820">
    <property type="entry name" value="alpha/beta hydrolase"/>
    <property type="match status" value="1"/>
</dbReference>
<dbReference type="Gene3D" id="3.30.300.20">
    <property type="match status" value="1"/>
</dbReference>
<gene>
    <name evidence="2" type="ORF">BSZ36_06635</name>
</gene>
<dbReference type="Proteomes" id="UP000216446">
    <property type="component" value="Unassembled WGS sequence"/>
</dbReference>
<dbReference type="Pfam" id="PF02566">
    <property type="entry name" value="OsmC"/>
    <property type="match status" value="1"/>
</dbReference>
<dbReference type="SUPFAM" id="SSF53474">
    <property type="entry name" value="alpha/beta-Hydrolases"/>
    <property type="match status" value="1"/>
</dbReference>
<dbReference type="ESTHER" id="9bact-a0a259tyl9">
    <property type="family name" value="Est-OsmC"/>
</dbReference>
<dbReference type="EMBL" id="MQWB01000001">
    <property type="protein sequence ID" value="OZC02678.1"/>
    <property type="molecule type" value="Genomic_DNA"/>
</dbReference>
<keyword evidence="3" id="KW-1185">Reference proteome</keyword>
<protein>
    <submittedName>
        <fullName evidence="2">Osmotically inducible protein C</fullName>
    </submittedName>
</protein>
<sequence length="413" mass="44105">MPRQERFEIENADGHALAARLLLPDGEVRATALFAHCFTCSKDLHAVRRVSQGLTAHGYAVLSFDFTGLGESEGDFADTSFSSTVADLVHAARHLGARGLPPSLLVGHSLGGAAVLAAAGALPKVRAVATIGAPCDPGHIRHLFVDREADIAARGEAEVSIGGRPFCIRQQFLDDLASHQTMRERIAALGRPLLVLHSPMDQTVGIEQARHIFGAARHPKSFVALDGADHLLTRREDAAFVADVLAAWAARYLGIASGERPTLDQPPRAYADPTVRAHLGASGFRTVMRARGFKFAADEPTSIGGTETAPTPYDYLGAALAACTAMTLRMYAGRKGLPMDSVDVTVTHAKVHAEDCANCEASGVKLDRLTRTITIHGDLTGAQRQRLLEIADRCPVHRTLESEIDVVTIGETP</sequence>
<dbReference type="InterPro" id="IPR000073">
    <property type="entry name" value="AB_hydrolase_1"/>
</dbReference>
<reference evidence="2 3" key="1">
    <citation type="submission" date="2016-11" db="EMBL/GenBank/DDBJ databases">
        <title>Study of marine rhodopsin-containing bacteria.</title>
        <authorList>
            <person name="Yoshizawa S."/>
            <person name="Kumagai Y."/>
            <person name="Kogure K."/>
        </authorList>
    </citation>
    <scope>NUCLEOTIDE SEQUENCE [LARGE SCALE GENOMIC DNA]</scope>
    <source>
        <strain evidence="2 3">SG-29</strain>
    </source>
</reference>
<dbReference type="PANTHER" id="PTHR39624">
    <property type="entry name" value="PROTEIN INVOLVED IN RIMO-MEDIATED BETA-METHYLTHIOLATION OF RIBOSOMAL PROTEIN S12 YCAO"/>
    <property type="match status" value="1"/>
</dbReference>
<organism evidence="2 3">
    <name type="scientific">Rubricoccus marinus</name>
    <dbReference type="NCBI Taxonomy" id="716817"/>
    <lineage>
        <taxon>Bacteria</taxon>
        <taxon>Pseudomonadati</taxon>
        <taxon>Rhodothermota</taxon>
        <taxon>Rhodothermia</taxon>
        <taxon>Rhodothermales</taxon>
        <taxon>Rubricoccaceae</taxon>
        <taxon>Rubricoccus</taxon>
    </lineage>
</organism>
<dbReference type="AlphaFoldDB" id="A0A259TYL9"/>